<dbReference type="EMBL" id="CM003146">
    <property type="protein sequence ID" value="KIS68937.1"/>
    <property type="molecule type" value="Genomic_DNA"/>
</dbReference>
<dbReference type="FunFam" id="3.40.50.970:FF:000051">
    <property type="entry name" value="Sulfite reductase beta subunit"/>
    <property type="match status" value="1"/>
</dbReference>
<keyword evidence="12" id="KW-0560">Oxidoreductase</keyword>
<dbReference type="GO" id="GO:0005737">
    <property type="term" value="C:cytoplasm"/>
    <property type="evidence" value="ECO:0007669"/>
    <property type="project" value="UniProtKB-SubCell"/>
</dbReference>
<comment type="cofactor">
    <cofactor evidence="1">
        <name>siroheme</name>
        <dbReference type="ChEBI" id="CHEBI:60052"/>
    </cofactor>
</comment>
<comment type="function">
    <text evidence="16">Catalyzes the reduction of sulfite to sulfide, one of several activities required for the biosynthesis of L-cysteine from sulfate.</text>
</comment>
<keyword evidence="10" id="KW-0479">Metal-binding</keyword>
<dbReference type="eggNOG" id="KOG0560">
    <property type="taxonomic scope" value="Eukaryota"/>
</dbReference>
<dbReference type="Gene3D" id="3.40.50.970">
    <property type="match status" value="2"/>
</dbReference>
<dbReference type="InterPro" id="IPR029039">
    <property type="entry name" value="Flavoprotein-like_sf"/>
</dbReference>
<evidence type="ECO:0000256" key="19">
    <source>
        <dbReference type="SAM" id="MobiDB-lite"/>
    </source>
</evidence>
<evidence type="ECO:0000256" key="17">
    <source>
        <dbReference type="ARBA" id="ARBA00063391"/>
    </source>
</evidence>
<organism evidence="22 23">
    <name type="scientific">Mycosarcoma maydis</name>
    <name type="common">Corn smut fungus</name>
    <name type="synonym">Ustilago maydis</name>
    <dbReference type="NCBI Taxonomy" id="5270"/>
    <lineage>
        <taxon>Eukaryota</taxon>
        <taxon>Fungi</taxon>
        <taxon>Dikarya</taxon>
        <taxon>Basidiomycota</taxon>
        <taxon>Ustilaginomycotina</taxon>
        <taxon>Ustilaginomycetes</taxon>
        <taxon>Ustilaginales</taxon>
        <taxon>Ustilaginaceae</taxon>
        <taxon>Mycosarcoma</taxon>
    </lineage>
</organism>
<dbReference type="PROSITE" id="PS50902">
    <property type="entry name" value="FLAVODOXIN_LIKE"/>
    <property type="match status" value="1"/>
</dbReference>
<dbReference type="InterPro" id="IPR045169">
    <property type="entry name" value="NO2/SO3_Rdtase_4Fe4S_prot"/>
</dbReference>
<evidence type="ECO:0000256" key="18">
    <source>
        <dbReference type="ARBA" id="ARBA00067595"/>
    </source>
</evidence>
<dbReference type="PANTHER" id="PTHR11493:SF47">
    <property type="entry name" value="SULFITE REDUCTASE [NADPH] SUBUNIT BETA"/>
    <property type="match status" value="1"/>
</dbReference>
<keyword evidence="11" id="KW-0521">NADP</keyword>
<evidence type="ECO:0000256" key="2">
    <source>
        <dbReference type="ARBA" id="ARBA00001966"/>
    </source>
</evidence>
<evidence type="ECO:0000256" key="11">
    <source>
        <dbReference type="ARBA" id="ARBA00022857"/>
    </source>
</evidence>
<dbReference type="VEuPathDB" id="FungiDB:UMAG_02922"/>
<dbReference type="Gene3D" id="3.40.50.360">
    <property type="match status" value="1"/>
</dbReference>
<dbReference type="SUPFAM" id="SSF52218">
    <property type="entry name" value="Flavoproteins"/>
    <property type="match status" value="1"/>
</dbReference>
<keyword evidence="14" id="KW-0411">Iron-sulfur</keyword>
<dbReference type="PANTHER" id="PTHR11493">
    <property type="entry name" value="SULFITE REDUCTASE [NADPH] SUBUNIT BETA-RELATED"/>
    <property type="match status" value="1"/>
</dbReference>
<feature type="chain" id="PRO_5002227996" description="Sulfite reductase [NADPH] subunit beta" evidence="20">
    <location>
        <begin position="20"/>
        <end position="1499"/>
    </location>
</feature>
<dbReference type="EC" id="1.8.1.2" evidence="6"/>
<dbReference type="SUPFAM" id="SSF52518">
    <property type="entry name" value="Thiamin diphosphate-binding fold (THDP-binding)"/>
    <property type="match status" value="2"/>
</dbReference>
<dbReference type="FunFam" id="3.30.413.10:FF:000004">
    <property type="entry name" value="Sulfite reductase [NADPH] hemoprotein beta-component"/>
    <property type="match status" value="1"/>
</dbReference>
<dbReference type="GO" id="GO:0000097">
    <property type="term" value="P:sulfur amino acid biosynthetic process"/>
    <property type="evidence" value="ECO:0007669"/>
    <property type="project" value="EnsemblFungi"/>
</dbReference>
<dbReference type="PRINTS" id="PR00369">
    <property type="entry name" value="FLAVODOXIN"/>
</dbReference>
<dbReference type="FunCoup" id="A0A0D1C5K3">
    <property type="interactions" value="22"/>
</dbReference>
<keyword evidence="7" id="KW-0004">4Fe-4S</keyword>
<accession>A0A0D1C5K3</accession>
<evidence type="ECO:0000256" key="1">
    <source>
        <dbReference type="ARBA" id="ARBA00001929"/>
    </source>
</evidence>
<evidence type="ECO:0000256" key="10">
    <source>
        <dbReference type="ARBA" id="ARBA00022723"/>
    </source>
</evidence>
<dbReference type="FunFam" id="3.30.413.10:FF:000003">
    <property type="entry name" value="Sulfite reductase [NADPH] hemoprotein beta-component"/>
    <property type="match status" value="1"/>
</dbReference>
<evidence type="ECO:0000256" key="8">
    <source>
        <dbReference type="ARBA" id="ARBA00022490"/>
    </source>
</evidence>
<comment type="subunit">
    <text evidence="17">Alpha(2)-beta(2). The alpha component is a flavoprotein, the beta component is a hemoprotein.</text>
</comment>
<evidence type="ECO:0000256" key="20">
    <source>
        <dbReference type="SAM" id="SignalP"/>
    </source>
</evidence>
<feature type="region of interest" description="Disordered" evidence="19">
    <location>
        <begin position="1477"/>
        <end position="1499"/>
    </location>
</feature>
<dbReference type="FunFam" id="3.40.50.360:FF:000016">
    <property type="entry name" value="Sulfite reductase subunit beta"/>
    <property type="match status" value="1"/>
</dbReference>
<comment type="catalytic activity">
    <reaction evidence="15">
        <text>hydrogen sulfide + 3 NADP(+) + 3 H2O = sulfite + 3 NADPH + 4 H(+)</text>
        <dbReference type="Rhea" id="RHEA:13801"/>
        <dbReference type="ChEBI" id="CHEBI:15377"/>
        <dbReference type="ChEBI" id="CHEBI:15378"/>
        <dbReference type="ChEBI" id="CHEBI:17359"/>
        <dbReference type="ChEBI" id="CHEBI:29919"/>
        <dbReference type="ChEBI" id="CHEBI:57783"/>
        <dbReference type="ChEBI" id="CHEBI:58349"/>
        <dbReference type="EC" id="1.8.1.2"/>
    </reaction>
</comment>
<dbReference type="NCBIfam" id="NF010029">
    <property type="entry name" value="PRK13504.1"/>
    <property type="match status" value="1"/>
</dbReference>
<evidence type="ECO:0000256" key="14">
    <source>
        <dbReference type="ARBA" id="ARBA00023014"/>
    </source>
</evidence>
<evidence type="ECO:0000256" key="15">
    <source>
        <dbReference type="ARBA" id="ARBA00052219"/>
    </source>
</evidence>
<dbReference type="InterPro" id="IPR002880">
    <property type="entry name" value="Pyrv_Fd/Flavodoxin_OxRdtase_N"/>
</dbReference>
<evidence type="ECO:0000256" key="16">
    <source>
        <dbReference type="ARBA" id="ARBA00057613"/>
    </source>
</evidence>
<dbReference type="GO" id="GO:0004783">
    <property type="term" value="F:sulfite reductase (NADPH) activity"/>
    <property type="evidence" value="ECO:0007669"/>
    <property type="project" value="UniProtKB-EC"/>
</dbReference>
<dbReference type="Gene3D" id="3.30.413.10">
    <property type="entry name" value="Sulfite Reductase Hemoprotein, domain 1"/>
    <property type="match status" value="2"/>
</dbReference>
<proteinExistence type="inferred from homology"/>
<dbReference type="OMA" id="YGSYTQV"/>
<dbReference type="InParanoid" id="A0A0D1C5K3"/>
<evidence type="ECO:0000256" key="4">
    <source>
        <dbReference type="ARBA" id="ARBA00004774"/>
    </source>
</evidence>
<dbReference type="Pfam" id="PF01855">
    <property type="entry name" value="POR_N"/>
    <property type="match status" value="1"/>
</dbReference>
<dbReference type="SUPFAM" id="SSF56014">
    <property type="entry name" value="Nitrite and sulphite reductase 4Fe-4S domain-like"/>
    <property type="match status" value="2"/>
</dbReference>
<dbReference type="InterPro" id="IPR009014">
    <property type="entry name" value="Transketo_C/PFOR_II"/>
</dbReference>
<gene>
    <name evidence="22" type="ORF">UMAG_02922</name>
</gene>
<evidence type="ECO:0000313" key="22">
    <source>
        <dbReference type="EMBL" id="KIS68937.1"/>
    </source>
</evidence>
<evidence type="ECO:0000256" key="9">
    <source>
        <dbReference type="ARBA" id="ARBA00022617"/>
    </source>
</evidence>
<dbReference type="Proteomes" id="UP000000561">
    <property type="component" value="Chromosome 7"/>
</dbReference>
<dbReference type="GO" id="GO:0020037">
    <property type="term" value="F:heme binding"/>
    <property type="evidence" value="ECO:0007669"/>
    <property type="project" value="InterPro"/>
</dbReference>
<dbReference type="Gene3D" id="3.40.50.920">
    <property type="match status" value="1"/>
</dbReference>
<dbReference type="InterPro" id="IPR045854">
    <property type="entry name" value="NO2/SO3_Rdtase_4Fe4S_sf"/>
</dbReference>
<evidence type="ECO:0000256" key="12">
    <source>
        <dbReference type="ARBA" id="ARBA00023002"/>
    </source>
</evidence>
<comment type="cofactor">
    <cofactor evidence="2">
        <name>[4Fe-4S] cluster</name>
        <dbReference type="ChEBI" id="CHEBI:49883"/>
    </cofactor>
</comment>
<evidence type="ECO:0000256" key="6">
    <source>
        <dbReference type="ARBA" id="ARBA00012604"/>
    </source>
</evidence>
<keyword evidence="13" id="KW-0408">Iron</keyword>
<dbReference type="InterPro" id="IPR001094">
    <property type="entry name" value="Flavdoxin-like"/>
</dbReference>
<dbReference type="Pfam" id="PF00258">
    <property type="entry name" value="Flavodoxin_1"/>
    <property type="match status" value="1"/>
</dbReference>
<dbReference type="SUPFAM" id="SSF52922">
    <property type="entry name" value="TK C-terminal domain-like"/>
    <property type="match status" value="1"/>
</dbReference>
<dbReference type="GeneID" id="23563548"/>
<keyword evidence="9" id="KW-0349">Heme</keyword>
<evidence type="ECO:0000256" key="3">
    <source>
        <dbReference type="ARBA" id="ARBA00004496"/>
    </source>
</evidence>
<comment type="similarity">
    <text evidence="5">Belongs to the nitrite and sulfite reductase 4Fe-4S domain family.</text>
</comment>
<evidence type="ECO:0000256" key="13">
    <source>
        <dbReference type="ARBA" id="ARBA00023004"/>
    </source>
</evidence>
<dbReference type="InterPro" id="IPR008254">
    <property type="entry name" value="Flavodoxin/NO_synth"/>
</dbReference>
<keyword evidence="23" id="KW-1185">Reference proteome</keyword>
<dbReference type="STRING" id="237631.A0A0D1C5K3"/>
<dbReference type="GO" id="GO:0046872">
    <property type="term" value="F:metal ion binding"/>
    <property type="evidence" value="ECO:0007669"/>
    <property type="project" value="UniProtKB-KW"/>
</dbReference>
<reference evidence="22 23" key="1">
    <citation type="journal article" date="2006" name="Nature">
        <title>Insights from the genome of the biotrophic fungal plant pathogen Ustilago maydis.</title>
        <authorList>
            <person name="Kamper J."/>
            <person name="Kahmann R."/>
            <person name="Bolker M."/>
            <person name="Ma L.J."/>
            <person name="Brefort T."/>
            <person name="Saville B.J."/>
            <person name="Banuett F."/>
            <person name="Kronstad J.W."/>
            <person name="Gold S.E."/>
            <person name="Muller O."/>
            <person name="Perlin M.H."/>
            <person name="Wosten H.A."/>
            <person name="de Vries R."/>
            <person name="Ruiz-Herrera J."/>
            <person name="Reynaga-Pena C.G."/>
            <person name="Snetselaar K."/>
            <person name="McCann M."/>
            <person name="Perez-Martin J."/>
            <person name="Feldbrugge M."/>
            <person name="Basse C.W."/>
            <person name="Steinberg G."/>
            <person name="Ibeas J.I."/>
            <person name="Holloman W."/>
            <person name="Guzman P."/>
            <person name="Farman M."/>
            <person name="Stajich J.E."/>
            <person name="Sentandreu R."/>
            <person name="Gonzalez-Prieto J.M."/>
            <person name="Kennell J.C."/>
            <person name="Molina L."/>
            <person name="Schirawski J."/>
            <person name="Mendoza-Mendoza A."/>
            <person name="Greilinger D."/>
            <person name="Munch K."/>
            <person name="Rossel N."/>
            <person name="Scherer M."/>
            <person name="Vranes M."/>
            <person name="Ladendorf O."/>
            <person name="Vincon V."/>
            <person name="Fuchs U."/>
            <person name="Sandrock B."/>
            <person name="Meng S."/>
            <person name="Ho E.C."/>
            <person name="Cahill M.J."/>
            <person name="Boyce K.J."/>
            <person name="Klose J."/>
            <person name="Klosterman S.J."/>
            <person name="Deelstra H.J."/>
            <person name="Ortiz-Castellanos L."/>
            <person name="Li W."/>
            <person name="Sanchez-Alonso P."/>
            <person name="Schreier P.H."/>
            <person name="Hauser-Hahn I."/>
            <person name="Vaupel M."/>
            <person name="Koopmann E."/>
            <person name="Friedrich G."/>
            <person name="Voss H."/>
            <person name="Schluter T."/>
            <person name="Margolis J."/>
            <person name="Platt D."/>
            <person name="Swimmer C."/>
            <person name="Gnirke A."/>
            <person name="Chen F."/>
            <person name="Vysotskaia V."/>
            <person name="Mannhaupt G."/>
            <person name="Guldener U."/>
            <person name="Munsterkotter M."/>
            <person name="Haase D."/>
            <person name="Oesterheld M."/>
            <person name="Mewes H.W."/>
            <person name="Mauceli E.W."/>
            <person name="DeCaprio D."/>
            <person name="Wade C.M."/>
            <person name="Butler J."/>
            <person name="Young S."/>
            <person name="Jaffe D.B."/>
            <person name="Calvo S."/>
            <person name="Nusbaum C."/>
            <person name="Galagan J."/>
            <person name="Birren B.W."/>
        </authorList>
    </citation>
    <scope>NUCLEOTIDE SEQUENCE [LARGE SCALE GENOMIC DNA]</scope>
    <source>
        <strain evidence="23">DSM 14603 / FGSC 9021 / UM521</strain>
    </source>
</reference>
<evidence type="ECO:0000313" key="23">
    <source>
        <dbReference type="Proteomes" id="UP000000561"/>
    </source>
</evidence>
<dbReference type="GO" id="GO:0009337">
    <property type="term" value="C:sulfite reductase complex (NADPH)"/>
    <property type="evidence" value="ECO:0000318"/>
    <property type="project" value="GO_Central"/>
</dbReference>
<dbReference type="Pfam" id="PF01077">
    <property type="entry name" value="NIR_SIR"/>
    <property type="match status" value="1"/>
</dbReference>
<dbReference type="InterPro" id="IPR029061">
    <property type="entry name" value="THDP-binding"/>
</dbReference>
<keyword evidence="8" id="KW-0963">Cytoplasm</keyword>
<feature type="signal peptide" evidence="20">
    <location>
        <begin position="1"/>
        <end position="19"/>
    </location>
</feature>
<dbReference type="InterPro" id="IPR006067">
    <property type="entry name" value="NO2/SO3_Rdtase_4Fe4S_dom"/>
</dbReference>
<dbReference type="OrthoDB" id="1688044at2759"/>
<evidence type="ECO:0000259" key="21">
    <source>
        <dbReference type="PROSITE" id="PS50902"/>
    </source>
</evidence>
<keyword evidence="20" id="KW-0732">Signal</keyword>
<sequence>MGSISAVGAVARIAVLTSATLVNVAPSGKASTSSFSSVADKASELNAQLDVEHLNQHVELGSVLSQLKPAGNGLISVLSHAHQPTFTRLVPHLPKLVHTPLVFHVASAGEHSDIMALRQSGLVLLHSSTAAQAHDHALLATKIATSAKRAVLHFFEDASGPVEEVTNVDLASFIGSVAASTSTDAAAPKINGLNGHANGINGHVNGVNGANGNANGYASAVASEAGFDDLESAIDAAYEDVAELVGHAVEPFQLVGASDAQNLAVVLGAGSETLQDYTAPHNDLAVLDIRLVRPSLPQRLLDTIPAGIKRIAVLEQSVRRTTKLGPLFVDVASAFQGSERTLPSVFVSAILGHIDNGDNAAKELIKALQAPKPKHAFIVGDLKKLSARAQASPATAATTAPVQVPKHEEAYNLMLEQVFADRLALVNSANEESDDHPAARSPEYAFGQVLAQLEQRDELIRAVNDVLRDGGVSTELHEALSQWLVAKQDVKKNVASSNKVASLLQSSTSGAALQNIKSLSEHLLLKSRWIVGSDAWAYDAGMGGVHHVIASGRNVNMLIFDSVPYTKRDAQAAHKRKKDVALYAMNYGNVYVASTAIYADYTQVLHALMEADKFDGPSVVLAYVPYRTEDAPALDVLRETKLAVDSGYWPLFRWDPSAEARGSDVFRLDGVRLREQLQQFLDRQNLFTTLINSRPELSYDIAASQGNALRELQRRKAKEAYEKMLGSLDGPPLLILVASDGGNAEKVAKKLAVRAKARGVAARLLTMDDFPVTEELKDEKNVVFLTSTAGQGEAPQNGRFTYKALHAMADAALPDTLNFTVFAMGDSHYWPRPEDAHYYNKPGKDIDVRLEQLGATRMTPIGLGDDQDADGYQTGYKIWEPLLWKALGVDTVEVKEAEPEPITNEHMKIASNYLRGTIKEALVDTSTGAIPETDGQLTKFHGTYMQYDRDTLEERKAAGLEPAYSFMIRARIPGGVVTPAQWVQLDDVAEKYGNQTIKITTRQTIQYHCVIKSNLKAAMQGINKSMLDTIAACGDVNRNVMCSPNPNLSELHEDVYEFSKSISEHLLPRMNAYHEIWLDKETDSSKQLLIGGVLQDYEPLYGPYYLPRKFKIAIAVPPRNDTDCFAHDIGLIAIADPVTKRLAGFNLAVGGGMGVTHSMKATYPRLGNVIGFVTPEQTLDACRIVMLIQRDTGNRANRKQARLKYTIDKHWGGADNFKAEVERRLGYKLAEPKSYKFETNTDLYGWTQDYKGNYHCTLWLENGRVKDEPGAPFRTGLRELCKIHKGAFRLTPNQHIIVSDIKPEDKDTIDAHLRKYKMNNWEHSGVKLSASACVAFPTCGLAMAESERYLPLLMDKIESIFEANGLRSTDTVFRMSGCANGCSRPWMAEAGFVGKAPGQYVMTLGGSHNGTRLSKIYRESVDEKEILEIMNKLVPLYAENRIEGESFGDYVIRAGIIKPTTEGKAFYEDMCPSDVVPPSAAAKKGPAQATEHYDRASSA</sequence>
<dbReference type="RefSeq" id="XP_011389338.1">
    <property type="nucleotide sequence ID" value="XM_011391036.1"/>
</dbReference>
<dbReference type="SUPFAM" id="SSF55124">
    <property type="entry name" value="Nitrite/Sulfite reductase N-terminal domain-like"/>
    <property type="match status" value="2"/>
</dbReference>
<feature type="domain" description="Flavodoxin-like" evidence="21">
    <location>
        <begin position="733"/>
        <end position="884"/>
    </location>
</feature>
<evidence type="ECO:0000256" key="7">
    <source>
        <dbReference type="ARBA" id="ARBA00022485"/>
    </source>
</evidence>
<dbReference type="InterPro" id="IPR036136">
    <property type="entry name" value="Nit/Sulf_reduc_fer-like_dom_sf"/>
</dbReference>
<dbReference type="GO" id="GO:0000103">
    <property type="term" value="P:sulfate assimilation"/>
    <property type="evidence" value="ECO:0000318"/>
    <property type="project" value="GO_Central"/>
</dbReference>
<dbReference type="InterPro" id="IPR006066">
    <property type="entry name" value="NO2/SO3_Rdtase_FeS/sirohaem_BS"/>
</dbReference>
<dbReference type="GO" id="GO:0010181">
    <property type="term" value="F:FMN binding"/>
    <property type="evidence" value="ECO:0007669"/>
    <property type="project" value="InterPro"/>
</dbReference>
<protein>
    <recommendedName>
        <fullName evidence="18">Sulfite reductase [NADPH] subunit beta</fullName>
        <ecNumber evidence="6">1.8.1.2</ecNumber>
    </recommendedName>
</protein>
<dbReference type="Pfam" id="PF03460">
    <property type="entry name" value="NIR_SIR_ferr"/>
    <property type="match status" value="2"/>
</dbReference>
<comment type="subcellular location">
    <subcellularLocation>
        <location evidence="3">Cytoplasm</location>
    </subcellularLocation>
</comment>
<dbReference type="GO" id="GO:0051539">
    <property type="term" value="F:4 iron, 4 sulfur cluster binding"/>
    <property type="evidence" value="ECO:0007669"/>
    <property type="project" value="UniProtKB-KW"/>
</dbReference>
<dbReference type="KEGG" id="uma:UMAG_02922"/>
<dbReference type="InterPro" id="IPR005117">
    <property type="entry name" value="NiRdtase/SiRdtase_haem-b_fer"/>
</dbReference>
<name>A0A0D1C5K3_MYCMD</name>
<evidence type="ECO:0000256" key="5">
    <source>
        <dbReference type="ARBA" id="ARBA00010429"/>
    </source>
</evidence>
<comment type="pathway">
    <text evidence="4">Sulfur metabolism; hydrogen sulfide biosynthesis; hydrogen sulfide from sulfite (NADPH route): step 1/1.</text>
</comment>
<dbReference type="PRINTS" id="PR00397">
    <property type="entry name" value="SIROHAEM"/>
</dbReference>